<name>A0ABQ3MSB2_9PSEU</name>
<evidence type="ECO:0000313" key="3">
    <source>
        <dbReference type="Proteomes" id="UP000605568"/>
    </source>
</evidence>
<accession>A0ABQ3MSB2</accession>
<dbReference type="EMBL" id="BNAR01000016">
    <property type="protein sequence ID" value="GHH56470.1"/>
    <property type="molecule type" value="Genomic_DNA"/>
</dbReference>
<sequence>MRGEQWSGGFPLLSSLLDPRDAPAFTLQPTPDPIVRGRPPVDGMDAERAEFRRTHHSCPEDDAELDALALRLYLDGRAPGLDTGLRGGVPGPHVAFARCAAAGLARLAPHRGPAVARCTPSAAEWGFCRLGTELTEWGFLTLGADSHPMSGLAVWSMSGRRIGDEVVFAPGTSFRVVGLRERGLLLLRELAASEVGGAPAHAELDDLTRRALLRFADAPSRTDQWPPPSHVPGFAVTEPGAHR</sequence>
<reference evidence="3" key="1">
    <citation type="journal article" date="2019" name="Int. J. Syst. Evol. Microbiol.">
        <title>The Global Catalogue of Microorganisms (GCM) 10K type strain sequencing project: providing services to taxonomists for standard genome sequencing and annotation.</title>
        <authorList>
            <consortium name="The Broad Institute Genomics Platform"/>
            <consortium name="The Broad Institute Genome Sequencing Center for Infectious Disease"/>
            <person name="Wu L."/>
            <person name="Ma J."/>
        </authorList>
    </citation>
    <scope>NUCLEOTIDE SEQUENCE [LARGE SCALE GENOMIC DNA]</scope>
    <source>
        <strain evidence="3">CGMCC 4.7367</strain>
    </source>
</reference>
<comment type="caution">
    <text evidence="2">The sequence shown here is derived from an EMBL/GenBank/DDBJ whole genome shotgun (WGS) entry which is preliminary data.</text>
</comment>
<organism evidence="2 3">
    <name type="scientific">Lentzea cavernae</name>
    <dbReference type="NCBI Taxonomy" id="2020703"/>
    <lineage>
        <taxon>Bacteria</taxon>
        <taxon>Bacillati</taxon>
        <taxon>Actinomycetota</taxon>
        <taxon>Actinomycetes</taxon>
        <taxon>Pseudonocardiales</taxon>
        <taxon>Pseudonocardiaceae</taxon>
        <taxon>Lentzea</taxon>
    </lineage>
</organism>
<evidence type="ECO:0000313" key="2">
    <source>
        <dbReference type="EMBL" id="GHH56470.1"/>
    </source>
</evidence>
<feature type="region of interest" description="Disordered" evidence="1">
    <location>
        <begin position="219"/>
        <end position="243"/>
    </location>
</feature>
<dbReference type="Proteomes" id="UP000605568">
    <property type="component" value="Unassembled WGS sequence"/>
</dbReference>
<dbReference type="RefSeq" id="WP_191304101.1">
    <property type="nucleotide sequence ID" value="NZ_BNAR01000016.1"/>
</dbReference>
<dbReference type="Gene3D" id="3.90.176.10">
    <property type="entry name" value="Toxin ADP-ribosyltransferase, Chain A, domain 1"/>
    <property type="match status" value="1"/>
</dbReference>
<keyword evidence="3" id="KW-1185">Reference proteome</keyword>
<proteinExistence type="predicted"/>
<protein>
    <submittedName>
        <fullName evidence="2">Uncharacterized protein</fullName>
    </submittedName>
</protein>
<evidence type="ECO:0000256" key="1">
    <source>
        <dbReference type="SAM" id="MobiDB-lite"/>
    </source>
</evidence>
<gene>
    <name evidence="2" type="ORF">GCM10017774_74580</name>
</gene>